<dbReference type="Proteomes" id="UP000678393">
    <property type="component" value="Unassembled WGS sequence"/>
</dbReference>
<organism evidence="1 2">
    <name type="scientific">Candidula unifasciata</name>
    <dbReference type="NCBI Taxonomy" id="100452"/>
    <lineage>
        <taxon>Eukaryota</taxon>
        <taxon>Metazoa</taxon>
        <taxon>Spiralia</taxon>
        <taxon>Lophotrochozoa</taxon>
        <taxon>Mollusca</taxon>
        <taxon>Gastropoda</taxon>
        <taxon>Heterobranchia</taxon>
        <taxon>Euthyneura</taxon>
        <taxon>Panpulmonata</taxon>
        <taxon>Eupulmonata</taxon>
        <taxon>Stylommatophora</taxon>
        <taxon>Helicina</taxon>
        <taxon>Helicoidea</taxon>
        <taxon>Geomitridae</taxon>
        <taxon>Candidula</taxon>
    </lineage>
</organism>
<evidence type="ECO:0000313" key="2">
    <source>
        <dbReference type="Proteomes" id="UP000678393"/>
    </source>
</evidence>
<evidence type="ECO:0000313" key="1">
    <source>
        <dbReference type="EMBL" id="CAG5136755.1"/>
    </source>
</evidence>
<reference evidence="1" key="1">
    <citation type="submission" date="2021-04" db="EMBL/GenBank/DDBJ databases">
        <authorList>
            <consortium name="Molecular Ecology Group"/>
        </authorList>
    </citation>
    <scope>NUCLEOTIDE SEQUENCE</scope>
</reference>
<dbReference type="AlphaFoldDB" id="A0A8S4A915"/>
<gene>
    <name evidence="1" type="ORF">CUNI_LOCUS22313</name>
</gene>
<proteinExistence type="predicted"/>
<sequence>MKQTTQVVYSTGSFPTNTQSLPVSLKIGQYGRQQTKAPIATLTEGNDVIIEYFEEEDTKENDFPEWYKHKANMFHLRKSHNRDNKYHSEGHRNNIYHYYRGNKIVNYHFYGKHKGELHRPRQDDNIRG</sequence>
<dbReference type="EMBL" id="CAJHNH020008568">
    <property type="protein sequence ID" value="CAG5136755.1"/>
    <property type="molecule type" value="Genomic_DNA"/>
</dbReference>
<keyword evidence="2" id="KW-1185">Reference proteome</keyword>
<feature type="non-terminal residue" evidence="1">
    <location>
        <position position="128"/>
    </location>
</feature>
<name>A0A8S4A915_9EUPU</name>
<protein>
    <submittedName>
        <fullName evidence="1">Uncharacterized protein</fullName>
    </submittedName>
</protein>
<comment type="caution">
    <text evidence="1">The sequence shown here is derived from an EMBL/GenBank/DDBJ whole genome shotgun (WGS) entry which is preliminary data.</text>
</comment>
<accession>A0A8S4A915</accession>